<protein>
    <recommendedName>
        <fullName evidence="2">PDZ domain-containing protein</fullName>
    </recommendedName>
</protein>
<dbReference type="Gene3D" id="2.30.42.10">
    <property type="match status" value="3"/>
</dbReference>
<dbReference type="PROSITE" id="PS50106">
    <property type="entry name" value="PDZ"/>
    <property type="match status" value="3"/>
</dbReference>
<feature type="compositionally biased region" description="Basic and acidic residues" evidence="1">
    <location>
        <begin position="264"/>
        <end position="277"/>
    </location>
</feature>
<organism evidence="3 4">
    <name type="scientific">Batillaria attramentaria</name>
    <dbReference type="NCBI Taxonomy" id="370345"/>
    <lineage>
        <taxon>Eukaryota</taxon>
        <taxon>Metazoa</taxon>
        <taxon>Spiralia</taxon>
        <taxon>Lophotrochozoa</taxon>
        <taxon>Mollusca</taxon>
        <taxon>Gastropoda</taxon>
        <taxon>Caenogastropoda</taxon>
        <taxon>Sorbeoconcha</taxon>
        <taxon>Cerithioidea</taxon>
        <taxon>Batillariidae</taxon>
        <taxon>Batillaria</taxon>
    </lineage>
</organism>
<feature type="non-terminal residue" evidence="3">
    <location>
        <position position="1"/>
    </location>
</feature>
<evidence type="ECO:0000256" key="1">
    <source>
        <dbReference type="SAM" id="MobiDB-lite"/>
    </source>
</evidence>
<dbReference type="InterPro" id="IPR001478">
    <property type="entry name" value="PDZ"/>
</dbReference>
<feature type="compositionally biased region" description="Low complexity" evidence="1">
    <location>
        <begin position="101"/>
        <end position="123"/>
    </location>
</feature>
<reference evidence="3 4" key="1">
    <citation type="journal article" date="2023" name="Sci. Data">
        <title>Genome assembly of the Korean intertidal mud-creeper Batillaria attramentaria.</title>
        <authorList>
            <person name="Patra A.K."/>
            <person name="Ho P.T."/>
            <person name="Jun S."/>
            <person name="Lee S.J."/>
            <person name="Kim Y."/>
            <person name="Won Y.J."/>
        </authorList>
    </citation>
    <scope>NUCLEOTIDE SEQUENCE [LARGE SCALE GENOMIC DNA]</scope>
    <source>
        <strain evidence="3">Wonlab-2016</strain>
    </source>
</reference>
<evidence type="ECO:0000313" key="4">
    <source>
        <dbReference type="Proteomes" id="UP001519460"/>
    </source>
</evidence>
<evidence type="ECO:0000259" key="2">
    <source>
        <dbReference type="PROSITE" id="PS50106"/>
    </source>
</evidence>
<accession>A0ABD0L8I0</accession>
<dbReference type="InterPro" id="IPR036034">
    <property type="entry name" value="PDZ_sf"/>
</dbReference>
<dbReference type="Proteomes" id="UP001519460">
    <property type="component" value="Unassembled WGS sequence"/>
</dbReference>
<evidence type="ECO:0000313" key="3">
    <source>
        <dbReference type="EMBL" id="KAK7495866.1"/>
    </source>
</evidence>
<feature type="domain" description="PDZ" evidence="2">
    <location>
        <begin position="158"/>
        <end position="228"/>
    </location>
</feature>
<dbReference type="InterPro" id="IPR051342">
    <property type="entry name" value="PDZ_scaffold"/>
</dbReference>
<name>A0ABD0L8I0_9CAEN</name>
<dbReference type="SMART" id="SM00228">
    <property type="entry name" value="PDZ"/>
    <property type="match status" value="3"/>
</dbReference>
<dbReference type="Pfam" id="PF00595">
    <property type="entry name" value="PDZ"/>
    <property type="match status" value="3"/>
</dbReference>
<feature type="domain" description="PDZ" evidence="2">
    <location>
        <begin position="16"/>
        <end position="75"/>
    </location>
</feature>
<dbReference type="CDD" id="cd06672">
    <property type="entry name" value="PDZ8_MUPP1-PDZ7_PATJ-PDZ2_INAD-like"/>
    <property type="match status" value="1"/>
</dbReference>
<dbReference type="SUPFAM" id="SSF50156">
    <property type="entry name" value="PDZ domain-like"/>
    <property type="match status" value="3"/>
</dbReference>
<proteinExistence type="predicted"/>
<feature type="region of interest" description="Disordered" evidence="1">
    <location>
        <begin position="260"/>
        <end position="284"/>
    </location>
</feature>
<feature type="region of interest" description="Disordered" evidence="1">
    <location>
        <begin position="96"/>
        <end position="140"/>
    </location>
</feature>
<gene>
    <name evidence="3" type="ORF">BaRGS_00012856</name>
</gene>
<dbReference type="AlphaFoldDB" id="A0ABD0L8I0"/>
<keyword evidence="4" id="KW-1185">Reference proteome</keyword>
<dbReference type="PANTHER" id="PTHR19964">
    <property type="entry name" value="MULTIPLE PDZ DOMAIN PROTEIN"/>
    <property type="match status" value="1"/>
</dbReference>
<sequence>GRVDMFNVSQEHTISGIFIKHVLDDSPAKANASLKTGDRILEVNGVDVRNATHDEAVEVIRNATSPVKFTVQSLIDSSCPGDLAANQLKPVQSFEEAPNAQTSVTPVTSQPSSLDAEGQQSFDGKGDGGSDSESEDEFGYTKRRLQRKYADLRGDIDIIEFSRGKSGIGLSLAGNRDRSIMSVFVAGIQPESPAARDGRIRVGDELLEINGHVLYGRSHLNASATVKSITTPSVKIIINRRSDNLERMAIKPLRMGPAIVPELDVPKPSKDGKKEETSQSTPEKIQVISLHKQGTQGLGFGVMEETRDGRHGIFVRSVTIGGAAAKDGHLSVGDELLEVGDESLVGAHYDKALDVLRKAQGLVRIKIRKCVGADGQGRTHGGVQLVNNTVGRFTFSFVTLLVIGKHQ</sequence>
<dbReference type="PANTHER" id="PTHR19964:SF92">
    <property type="entry name" value="PATJ HOMOLOG"/>
    <property type="match status" value="1"/>
</dbReference>
<dbReference type="EMBL" id="JACVVK020000071">
    <property type="protein sequence ID" value="KAK7495866.1"/>
    <property type="molecule type" value="Genomic_DNA"/>
</dbReference>
<feature type="domain" description="PDZ" evidence="2">
    <location>
        <begin position="287"/>
        <end position="371"/>
    </location>
</feature>
<comment type="caution">
    <text evidence="3">The sequence shown here is derived from an EMBL/GenBank/DDBJ whole genome shotgun (WGS) entry which is preliminary data.</text>
</comment>